<name>A0AAD7QC59_QUISA</name>
<dbReference type="GO" id="GO:0006405">
    <property type="term" value="P:RNA export from nucleus"/>
    <property type="evidence" value="ECO:0007669"/>
    <property type="project" value="TreeGrafter"/>
</dbReference>
<dbReference type="EMBL" id="JARAOO010000002">
    <property type="protein sequence ID" value="KAJ7978575.1"/>
    <property type="molecule type" value="Genomic_DNA"/>
</dbReference>
<dbReference type="GO" id="GO:0044611">
    <property type="term" value="C:nuclear pore inner ring"/>
    <property type="evidence" value="ECO:0007669"/>
    <property type="project" value="TreeGrafter"/>
</dbReference>
<accession>A0AAD7QC59</accession>
<evidence type="ECO:0000313" key="3">
    <source>
        <dbReference type="Proteomes" id="UP001163823"/>
    </source>
</evidence>
<dbReference type="GO" id="GO:0006606">
    <property type="term" value="P:protein import into nucleus"/>
    <property type="evidence" value="ECO:0007669"/>
    <property type="project" value="TreeGrafter"/>
</dbReference>
<comment type="caution">
    <text evidence="2">The sequence shown here is derived from an EMBL/GenBank/DDBJ whole genome shotgun (WGS) entry which is preliminary data.</text>
</comment>
<proteinExistence type="predicted"/>
<sequence length="1971" mass="220292">MADTRSVDASLWWDSFTLLLTELENAPLSSDLPQNLEKKLNDNRAWFVDTVSLFKPANEKSRGALNSQKLQIGSHQLTVQPELKDKALQISSYLCLDEVQSYILAERSLEHHNVAVDSMVLDFLHAVLVQYYMERQCLLKCTRHILMHALYVGIGSPEGYIIREEARKLFHDGLETKLISLLQDLLSSSYPEQMDIDLFTLWAEETIIEDNLVLDILFLAYYDSFCTCNGERWKKLCSLYKGILSGDYNLEKLAITADSLQFSYHAKTKVLLILIETLDLENLLQMVRDEMPFSKDVSTFSLTDVQEMDSLVSTFNAFQMKEAGPLILTWAVFLCLISSLPGRDKSNVLMEIDHIGYIRQAFEAESLSYCRDILKCDILKESDGPVAGYRSVLRTLVSAFIASYEINFQLEDNNHNLVLDMLCEIYRGEEALCTQFWDKESFVDGPIRCLLSNLGSEFPFRIISLVRFLSSLCEGAWPAECAYNFLDKSVGVSTLFEITSDSLVDEVSHIVETHQPLQVPGVEGLVVPARTRGQILKVIGENAALVQWQFAESGVFILLVRLAQEMYLNSNEEVLCILDLLSRLVSFNTAVCFALMEISNSLHFQAAALNGNMEKNIWVVEIICTFVRNLSPNSTNAGLMSLGVNILGKMLTCSPSNVSAVALKANIFDIASQTSIFSVLSDVSSSGSWLFSGKLAKMLLVDCEQNNNDCPLAVAVLDFTMRLVATRVENDAVLALIAFSLQYVLVNHGYWKYKVKHIRWRITLKVLEVMKECIISMSSYGKLGEAIHDVLFGDSSIHSTLFLICCTTTQALEKLYVSRLFELVEIEGLQRAIASGLDIIFIMLSKYPKDSSSSLSVFHQSVLSCTTKPVPVVTAVISLISYFRDPAIQVGAGRVISMLFTVAGYQEQYLFGNTCFALDDKQIMNLRCSVRYILLEQSARHEDLVAAMVNLLTSAARFQPAFLVAIFSSEENVDVQLSITGDMTHPKDEASFGPFFSKKSNLVHAVLYYVERADDLIRSNPHILLRVLHFMNALWQGAAEYASLLESLKRSRNFWKQLSNAISLTASSKAPSLDNLSEKETLHFAYSYKCQSAILRIMAYDLFLKKKLLPAESVVKDAAQSKDKLDHAPGSEKSRATFVYDLKDMLSSWCKDSVLENLMKSYASGEYDNRIFYHAKVAVSLFSVHVMERLATGDSGSLSASLVQKIHVMSKKLRNHPAFSELLAHYSQRGYSEGKELDKLILSDIYYHLKGELESRKIGPGPFKELCQYLVESNFLGTYGQRNNDEIPGDAKDVYSFDLVQMRADLGIDMWDCSEWKASKEIAETMLQCVQDANLVMLLARSKLSALKSLITVLAVYNSDSLGKNTAGGKIPDQLVFTCIDHICQCFLATVESLAPFLDASEDILDFLAAQTELLLQLTRSVRESLSLAVSVLVLKSVASGLKVLTDFGQSVSGITVTIKLLLTLLLSVLESNCLGSYLDNATNKKSFEDLAKVSNETVSLLPILCNCIDAAGYGVLSLTAVDLILRDFLTPNTWFRIIQDLVPLQHVILKLHDKSSLASIQTTMKFFLTLARVKGGAEMLFNSGFLSSLKVLFAEYGSRPFSRVNDERVSNLHEETEKPQSIWGLGLAVVTAMVQSLADSSYCIDIVDNMIQYLFSEKSYLISYYLNAPDFPSDDHDKKRPRTQKSQTSFTTLKDTENTLMLMCELAKHWNSWVKAMKEMDTQLREKCIHLLAFISRGAHHLGESSSRNTPLLCPPTLKEEFDDYGKPSFIDSKNGWFAISQFGCVSKLSSPATSTALIINGQATKSSDSIPKTYFSDRIAEQIYRISFLLLKFLCLQAEGAAKRAEEVGFVDLAHFPELPMPEILHGLQDQAIAIVTELCEANKTKIPPETQNVCLLLLEVLEMALHLELCVLQICGIRPVLGRVEDFSKEIKSLFNASGGHVFLKASMKSLKQIISVVHPGLLQEGFL</sequence>
<evidence type="ECO:0000313" key="2">
    <source>
        <dbReference type="EMBL" id="KAJ7978575.1"/>
    </source>
</evidence>
<gene>
    <name evidence="2" type="ORF">O6P43_002082</name>
</gene>
<reference evidence="2" key="1">
    <citation type="journal article" date="2023" name="Science">
        <title>Elucidation of the pathway for biosynthesis of saponin adjuvants from the soapbark tree.</title>
        <authorList>
            <person name="Reed J."/>
            <person name="Orme A."/>
            <person name="El-Demerdash A."/>
            <person name="Owen C."/>
            <person name="Martin L.B.B."/>
            <person name="Misra R.C."/>
            <person name="Kikuchi S."/>
            <person name="Rejzek M."/>
            <person name="Martin A.C."/>
            <person name="Harkess A."/>
            <person name="Leebens-Mack J."/>
            <person name="Louveau T."/>
            <person name="Stephenson M.J."/>
            <person name="Osbourn A."/>
        </authorList>
    </citation>
    <scope>NUCLEOTIDE SEQUENCE</scope>
    <source>
        <strain evidence="2">S10</strain>
    </source>
</reference>
<dbReference type="InterPro" id="IPR018864">
    <property type="entry name" value="Nucleoporin_Nup188_N"/>
</dbReference>
<dbReference type="PANTHER" id="PTHR31431">
    <property type="entry name" value="NUCLEOPORIN NUP188 HOMOLOG"/>
    <property type="match status" value="1"/>
</dbReference>
<dbReference type="Pfam" id="PF10487">
    <property type="entry name" value="Nup188_N"/>
    <property type="match status" value="1"/>
</dbReference>
<dbReference type="KEGG" id="qsa:O6P43_002082"/>
<protein>
    <submittedName>
        <fullName evidence="2">Nucleoporin like</fullName>
    </submittedName>
</protein>
<organism evidence="2 3">
    <name type="scientific">Quillaja saponaria</name>
    <name type="common">Soap bark tree</name>
    <dbReference type="NCBI Taxonomy" id="32244"/>
    <lineage>
        <taxon>Eukaryota</taxon>
        <taxon>Viridiplantae</taxon>
        <taxon>Streptophyta</taxon>
        <taxon>Embryophyta</taxon>
        <taxon>Tracheophyta</taxon>
        <taxon>Spermatophyta</taxon>
        <taxon>Magnoliopsida</taxon>
        <taxon>eudicotyledons</taxon>
        <taxon>Gunneridae</taxon>
        <taxon>Pentapetalae</taxon>
        <taxon>rosids</taxon>
        <taxon>fabids</taxon>
        <taxon>Fabales</taxon>
        <taxon>Quillajaceae</taxon>
        <taxon>Quillaja</taxon>
    </lineage>
</organism>
<dbReference type="PANTHER" id="PTHR31431:SF1">
    <property type="entry name" value="NUCLEOPORIN NUP188"/>
    <property type="match status" value="1"/>
</dbReference>
<dbReference type="Proteomes" id="UP001163823">
    <property type="component" value="Chromosome 2"/>
</dbReference>
<keyword evidence="3" id="KW-1185">Reference proteome</keyword>
<feature type="domain" description="Nucleoporin Nup188 N-terminal" evidence="1">
    <location>
        <begin position="36"/>
        <end position="336"/>
    </location>
</feature>
<evidence type="ECO:0000259" key="1">
    <source>
        <dbReference type="Pfam" id="PF10487"/>
    </source>
</evidence>
<dbReference type="GO" id="GO:0017056">
    <property type="term" value="F:structural constituent of nuclear pore"/>
    <property type="evidence" value="ECO:0007669"/>
    <property type="project" value="InterPro"/>
</dbReference>
<dbReference type="InterPro" id="IPR044840">
    <property type="entry name" value="Nup188"/>
</dbReference>